<keyword evidence="2" id="KW-1185">Reference proteome</keyword>
<gene>
    <name evidence="1" type="ORF">OJ962_17640</name>
</gene>
<comment type="caution">
    <text evidence="1">The sequence shown here is derived from an EMBL/GenBank/DDBJ whole genome shotgun (WGS) entry which is preliminary data.</text>
</comment>
<proteinExistence type="predicted"/>
<organism evidence="1 2">
    <name type="scientific">Solirubrobacter deserti</name>
    <dbReference type="NCBI Taxonomy" id="2282478"/>
    <lineage>
        <taxon>Bacteria</taxon>
        <taxon>Bacillati</taxon>
        <taxon>Actinomycetota</taxon>
        <taxon>Thermoleophilia</taxon>
        <taxon>Solirubrobacterales</taxon>
        <taxon>Solirubrobacteraceae</taxon>
        <taxon>Solirubrobacter</taxon>
    </lineage>
</organism>
<protein>
    <submittedName>
        <fullName evidence="1">Response regulator transcription factor</fullName>
    </submittedName>
</protein>
<name>A0ABT4RM35_9ACTN</name>
<dbReference type="EMBL" id="JAPCID010000023">
    <property type="protein sequence ID" value="MDA0139330.1"/>
    <property type="molecule type" value="Genomic_DNA"/>
</dbReference>
<dbReference type="Proteomes" id="UP001147700">
    <property type="component" value="Unassembled WGS sequence"/>
</dbReference>
<evidence type="ECO:0000313" key="2">
    <source>
        <dbReference type="Proteomes" id="UP001147700"/>
    </source>
</evidence>
<sequence>MIRVAILDAHPATRAGLEAILRAAPGVVPVGAAEHRRALLPLLYRADPDVVVVDDVRACLTVRSARVVVHATGVDVVRATFAGAAALVDKAAPAHELLAAVRGERPLPPITPGAQRRAAEALSRTDRAILAMRLAGTSDHDIAGVVGLSREALAGRCAAITVGALDAPRELHAG</sequence>
<dbReference type="SUPFAM" id="SSF52172">
    <property type="entry name" value="CheY-like"/>
    <property type="match status" value="1"/>
</dbReference>
<accession>A0ABT4RM35</accession>
<dbReference type="RefSeq" id="WP_202956555.1">
    <property type="nucleotide sequence ID" value="NZ_JAPCID010000023.1"/>
</dbReference>
<dbReference type="InterPro" id="IPR011006">
    <property type="entry name" value="CheY-like_superfamily"/>
</dbReference>
<dbReference type="Gene3D" id="3.40.50.2300">
    <property type="match status" value="1"/>
</dbReference>
<reference evidence="1" key="1">
    <citation type="submission" date="2022-10" db="EMBL/GenBank/DDBJ databases">
        <title>The WGS of Solirubrobacter sp. CPCC 204708.</title>
        <authorList>
            <person name="Jiang Z."/>
        </authorList>
    </citation>
    <scope>NUCLEOTIDE SEQUENCE</scope>
    <source>
        <strain evidence="1">CPCC 204708</strain>
    </source>
</reference>
<evidence type="ECO:0000313" key="1">
    <source>
        <dbReference type="EMBL" id="MDA0139330.1"/>
    </source>
</evidence>